<organism evidence="3 4">
    <name type="scientific">Agrilus planipennis</name>
    <name type="common">Emerald ash borer</name>
    <name type="synonym">Agrilus marcopoli</name>
    <dbReference type="NCBI Taxonomy" id="224129"/>
    <lineage>
        <taxon>Eukaryota</taxon>
        <taxon>Metazoa</taxon>
        <taxon>Ecdysozoa</taxon>
        <taxon>Arthropoda</taxon>
        <taxon>Hexapoda</taxon>
        <taxon>Insecta</taxon>
        <taxon>Pterygota</taxon>
        <taxon>Neoptera</taxon>
        <taxon>Endopterygota</taxon>
        <taxon>Coleoptera</taxon>
        <taxon>Polyphaga</taxon>
        <taxon>Elateriformia</taxon>
        <taxon>Buprestoidea</taxon>
        <taxon>Buprestidae</taxon>
        <taxon>Agrilinae</taxon>
        <taxon>Agrilus</taxon>
    </lineage>
</organism>
<dbReference type="STRING" id="224129.A0A1W4WMC3"/>
<evidence type="ECO:0000313" key="3">
    <source>
        <dbReference type="Proteomes" id="UP000192223"/>
    </source>
</evidence>
<keyword evidence="3" id="KW-1185">Reference proteome</keyword>
<sequence length="279" mass="30315">MNIVRYLVVLFITFAGALTVPVAQESENLTDDVDYSQNEIVRRTPNFVMKCSISSKDIMSFLSCAAEETLSIIRRVSKIRSLDILPGLSAVSNGEESRKTEEVQLPADPNQKFFKLVEMIFDATSEFISGRTIKVEFPDFPETSAAISGEEARGKKKKKRQIFDLILKILAIKLMSYGPAIAIVGGIALKALLAAKLAFILATVLGVQSLFGSSGGGIAAFFKGNSGGGSNQGWNSNMGGWESPHGSGGGWDRSFKFEDEHNQGSITAQELAYLQQKPY</sequence>
<dbReference type="PANTHER" id="PTHR21879">
    <property type="entry name" value="FI03362P-RELATED-RELATED"/>
    <property type="match status" value="1"/>
</dbReference>
<dbReference type="GeneID" id="108734512"/>
<protein>
    <submittedName>
        <fullName evidence="4">Uncharacterized protein LOC108734512</fullName>
    </submittedName>
</protein>
<feature type="transmembrane region" description="Helical" evidence="1">
    <location>
        <begin position="199"/>
        <end position="222"/>
    </location>
</feature>
<dbReference type="InParanoid" id="A0A1W4WMC3"/>
<dbReference type="Proteomes" id="UP000192223">
    <property type="component" value="Unplaced"/>
</dbReference>
<keyword evidence="1" id="KW-0812">Transmembrane</keyword>
<evidence type="ECO:0000313" key="4">
    <source>
        <dbReference type="RefSeq" id="XP_018321602.1"/>
    </source>
</evidence>
<feature type="signal peptide" evidence="2">
    <location>
        <begin position="1"/>
        <end position="19"/>
    </location>
</feature>
<keyword evidence="1" id="KW-1133">Transmembrane helix</keyword>
<feature type="chain" id="PRO_5010698046" evidence="2">
    <location>
        <begin position="20"/>
        <end position="279"/>
    </location>
</feature>
<reference evidence="4" key="1">
    <citation type="submission" date="2025-08" db="UniProtKB">
        <authorList>
            <consortium name="RefSeq"/>
        </authorList>
    </citation>
    <scope>IDENTIFICATION</scope>
    <source>
        <tissue evidence="4">Entire body</tissue>
    </source>
</reference>
<evidence type="ECO:0000256" key="1">
    <source>
        <dbReference type="SAM" id="Phobius"/>
    </source>
</evidence>
<keyword evidence="1" id="KW-0472">Membrane</keyword>
<evidence type="ECO:0000256" key="2">
    <source>
        <dbReference type="SAM" id="SignalP"/>
    </source>
</evidence>
<dbReference type="AlphaFoldDB" id="A0A1W4WMC3"/>
<dbReference type="RefSeq" id="XP_018321602.1">
    <property type="nucleotide sequence ID" value="XM_018466100.1"/>
</dbReference>
<name>A0A1W4WMC3_AGRPL</name>
<dbReference type="InterPro" id="IPR012464">
    <property type="entry name" value="DUF1676"/>
</dbReference>
<proteinExistence type="predicted"/>
<keyword evidence="2" id="KW-0732">Signal</keyword>
<gene>
    <name evidence="4" type="primary">LOC108734512</name>
</gene>
<feature type="transmembrane region" description="Helical" evidence="1">
    <location>
        <begin position="165"/>
        <end position="193"/>
    </location>
</feature>
<accession>A0A1W4WMC3</accession>
<dbReference type="KEGG" id="apln:108734512"/>
<dbReference type="GO" id="GO:0016020">
    <property type="term" value="C:membrane"/>
    <property type="evidence" value="ECO:0007669"/>
    <property type="project" value="TreeGrafter"/>
</dbReference>
<dbReference type="OrthoDB" id="8191402at2759"/>
<dbReference type="Pfam" id="PF07898">
    <property type="entry name" value="DUF1676"/>
    <property type="match status" value="1"/>
</dbReference>